<dbReference type="InterPro" id="IPR011051">
    <property type="entry name" value="RmlC_Cupin_sf"/>
</dbReference>
<reference evidence="5" key="1">
    <citation type="journal article" date="2014" name="Genome Announc.">
        <title>Draft Genome Sequences of Three Alkaliphilic Bacillus Strains, Bacillus wakoensis JCM 9140T, Bacillus akibai JCM 9157T, and Bacillus hemicellulosilyticus JCM 9152T.</title>
        <authorList>
            <person name="Yuki M."/>
            <person name="Oshima K."/>
            <person name="Suda W."/>
            <person name="Oshida Y."/>
            <person name="Kitamura K."/>
            <person name="Iida T."/>
            <person name="Hattori M."/>
            <person name="Ohkuma M."/>
        </authorList>
    </citation>
    <scope>NUCLEOTIDE SEQUENCE [LARGE SCALE GENOMIC DNA]</scope>
    <source>
        <strain evidence="5">JCM 9152</strain>
    </source>
</reference>
<evidence type="ECO:0000259" key="4">
    <source>
        <dbReference type="PROSITE" id="PS01124"/>
    </source>
</evidence>
<dbReference type="Gene3D" id="2.60.120.10">
    <property type="entry name" value="Jelly Rolls"/>
    <property type="match status" value="1"/>
</dbReference>
<dbReference type="AlphaFoldDB" id="W4QJJ6"/>
<dbReference type="PROSITE" id="PS01124">
    <property type="entry name" value="HTH_ARAC_FAMILY_2"/>
    <property type="match status" value="1"/>
</dbReference>
<keyword evidence="1" id="KW-0805">Transcription regulation</keyword>
<dbReference type="InterPro" id="IPR009057">
    <property type="entry name" value="Homeodomain-like_sf"/>
</dbReference>
<accession>W4QJJ6</accession>
<evidence type="ECO:0000256" key="3">
    <source>
        <dbReference type="ARBA" id="ARBA00023163"/>
    </source>
</evidence>
<dbReference type="PRINTS" id="PR00032">
    <property type="entry name" value="HTHARAC"/>
</dbReference>
<dbReference type="PROSITE" id="PS00041">
    <property type="entry name" value="HTH_ARAC_FAMILY_1"/>
    <property type="match status" value="1"/>
</dbReference>
<protein>
    <submittedName>
        <fullName evidence="5">Two-component response regulator</fullName>
    </submittedName>
</protein>
<dbReference type="InterPro" id="IPR018062">
    <property type="entry name" value="HTH_AraC-typ_CS"/>
</dbReference>
<dbReference type="STRING" id="1236971.JCM9152_3792"/>
<comment type="caution">
    <text evidence="5">The sequence shown here is derived from an EMBL/GenBank/DDBJ whole genome shotgun (WGS) entry which is preliminary data.</text>
</comment>
<dbReference type="PANTHER" id="PTHR43280:SF28">
    <property type="entry name" value="HTH-TYPE TRANSCRIPTIONAL ACTIVATOR RHAS"/>
    <property type="match status" value="1"/>
</dbReference>
<feature type="domain" description="HTH araC/xylS-type" evidence="4">
    <location>
        <begin position="187"/>
        <end position="285"/>
    </location>
</feature>
<evidence type="ECO:0000256" key="1">
    <source>
        <dbReference type="ARBA" id="ARBA00023015"/>
    </source>
</evidence>
<dbReference type="CDD" id="cd02209">
    <property type="entry name" value="cupin_XRE_C"/>
    <property type="match status" value="1"/>
</dbReference>
<gene>
    <name evidence="5" type="ORF">JCM9152_3792</name>
</gene>
<dbReference type="Gene3D" id="1.10.10.60">
    <property type="entry name" value="Homeodomain-like"/>
    <property type="match status" value="2"/>
</dbReference>
<proteinExistence type="predicted"/>
<dbReference type="GO" id="GO:0043565">
    <property type="term" value="F:sequence-specific DNA binding"/>
    <property type="evidence" value="ECO:0007669"/>
    <property type="project" value="InterPro"/>
</dbReference>
<evidence type="ECO:0000313" key="5">
    <source>
        <dbReference type="EMBL" id="GAE32266.1"/>
    </source>
</evidence>
<name>W4QJJ6_9BACI</name>
<keyword evidence="6" id="KW-1185">Reference proteome</keyword>
<keyword evidence="3" id="KW-0804">Transcription</keyword>
<keyword evidence="2" id="KW-0238">DNA-binding</keyword>
<dbReference type="InterPro" id="IPR014710">
    <property type="entry name" value="RmlC-like_jellyroll"/>
</dbReference>
<sequence>MTYMSLYNSALIQSDFYPTIVFYYYKQWHSYEMDNHSHPQVEIMYVISGECEIGFEQKRIRMKKGQFILIDSNVKHRLIVRNDQYCRMLNVEFMFSQNSVSIPSVSDLATDDEHLMSFLKCARDFNVLEDSSEVYLILKSLILELDKKEKQNQLMVGLYLCQLLIKIAQLDQEAKQFQSKWNHPYVKKAIHYIHHHYDCSIKVKDIADSVHLHPSYLHRIFKEYTGISIMDYLLSHRIDKAKDLLKRTDIPITEIADYVGMSSGQYFSTLFKKNVGVSPLQFRNETKQVRNHSSIIS</sequence>
<dbReference type="InterPro" id="IPR013096">
    <property type="entry name" value="Cupin_2"/>
</dbReference>
<evidence type="ECO:0000256" key="2">
    <source>
        <dbReference type="ARBA" id="ARBA00023125"/>
    </source>
</evidence>
<dbReference type="GO" id="GO:0003700">
    <property type="term" value="F:DNA-binding transcription factor activity"/>
    <property type="evidence" value="ECO:0007669"/>
    <property type="project" value="InterPro"/>
</dbReference>
<dbReference type="Pfam" id="PF07883">
    <property type="entry name" value="Cupin_2"/>
    <property type="match status" value="1"/>
</dbReference>
<dbReference type="InterPro" id="IPR018060">
    <property type="entry name" value="HTH_AraC"/>
</dbReference>
<dbReference type="InterPro" id="IPR020449">
    <property type="entry name" value="Tscrpt_reg_AraC-type_HTH"/>
</dbReference>
<dbReference type="SUPFAM" id="SSF51182">
    <property type="entry name" value="RmlC-like cupins"/>
    <property type="match status" value="1"/>
</dbReference>
<evidence type="ECO:0000313" key="6">
    <source>
        <dbReference type="Proteomes" id="UP000018895"/>
    </source>
</evidence>
<dbReference type="OrthoDB" id="9807321at2"/>
<organism evidence="5 6">
    <name type="scientific">Halalkalibacter hemicellulosilyticusJCM 9152</name>
    <dbReference type="NCBI Taxonomy" id="1236971"/>
    <lineage>
        <taxon>Bacteria</taxon>
        <taxon>Bacillati</taxon>
        <taxon>Bacillota</taxon>
        <taxon>Bacilli</taxon>
        <taxon>Bacillales</taxon>
        <taxon>Bacillaceae</taxon>
        <taxon>Halalkalibacter</taxon>
    </lineage>
</organism>
<dbReference type="RefSeq" id="WP_035346586.1">
    <property type="nucleotide sequence ID" value="NZ_BAUU01000032.1"/>
</dbReference>
<dbReference type="PANTHER" id="PTHR43280">
    <property type="entry name" value="ARAC-FAMILY TRANSCRIPTIONAL REGULATOR"/>
    <property type="match status" value="1"/>
</dbReference>
<dbReference type="SMART" id="SM00342">
    <property type="entry name" value="HTH_ARAC"/>
    <property type="match status" value="1"/>
</dbReference>
<dbReference type="SUPFAM" id="SSF46689">
    <property type="entry name" value="Homeodomain-like"/>
    <property type="match status" value="2"/>
</dbReference>
<dbReference type="Proteomes" id="UP000018895">
    <property type="component" value="Unassembled WGS sequence"/>
</dbReference>
<dbReference type="EMBL" id="BAUU01000032">
    <property type="protein sequence ID" value="GAE32266.1"/>
    <property type="molecule type" value="Genomic_DNA"/>
</dbReference>
<dbReference type="Pfam" id="PF12833">
    <property type="entry name" value="HTH_18"/>
    <property type="match status" value="1"/>
</dbReference>